<feature type="domain" description="Arf-GAP" evidence="7">
    <location>
        <begin position="147"/>
        <end position="268"/>
    </location>
</feature>
<evidence type="ECO:0000256" key="6">
    <source>
        <dbReference type="SAM" id="MobiDB-lite"/>
    </source>
</evidence>
<accession>D8LTR5</accession>
<proteinExistence type="predicted"/>
<reference evidence="8 9" key="1">
    <citation type="journal article" date="2010" name="Nature">
        <title>The Ectocarpus genome and the independent evolution of multicellularity in brown algae.</title>
        <authorList>
            <person name="Cock J.M."/>
            <person name="Sterck L."/>
            <person name="Rouze P."/>
            <person name="Scornet D."/>
            <person name="Allen A.E."/>
            <person name="Amoutzias G."/>
            <person name="Anthouard V."/>
            <person name="Artiguenave F."/>
            <person name="Aury J.M."/>
            <person name="Badger J.H."/>
            <person name="Beszteri B."/>
            <person name="Billiau K."/>
            <person name="Bonnet E."/>
            <person name="Bothwell J.H."/>
            <person name="Bowler C."/>
            <person name="Boyen C."/>
            <person name="Brownlee C."/>
            <person name="Carrano C.J."/>
            <person name="Charrier B."/>
            <person name="Cho G.Y."/>
            <person name="Coelho S.M."/>
            <person name="Collen J."/>
            <person name="Corre E."/>
            <person name="Da Silva C."/>
            <person name="Delage L."/>
            <person name="Delaroque N."/>
            <person name="Dittami S.M."/>
            <person name="Doulbeau S."/>
            <person name="Elias M."/>
            <person name="Farnham G."/>
            <person name="Gachon C.M."/>
            <person name="Gschloessl B."/>
            <person name="Heesch S."/>
            <person name="Jabbari K."/>
            <person name="Jubin C."/>
            <person name="Kawai H."/>
            <person name="Kimura K."/>
            <person name="Kloareg B."/>
            <person name="Kupper F.C."/>
            <person name="Lang D."/>
            <person name="Le Bail A."/>
            <person name="Leblanc C."/>
            <person name="Lerouge P."/>
            <person name="Lohr M."/>
            <person name="Lopez P.J."/>
            <person name="Martens C."/>
            <person name="Maumus F."/>
            <person name="Michel G."/>
            <person name="Miranda-Saavedra D."/>
            <person name="Morales J."/>
            <person name="Moreau H."/>
            <person name="Motomura T."/>
            <person name="Nagasato C."/>
            <person name="Napoli C.A."/>
            <person name="Nelson D.R."/>
            <person name="Nyvall-Collen P."/>
            <person name="Peters A.F."/>
            <person name="Pommier C."/>
            <person name="Potin P."/>
            <person name="Poulain J."/>
            <person name="Quesneville H."/>
            <person name="Read B."/>
            <person name="Rensing S.A."/>
            <person name="Ritter A."/>
            <person name="Rousvoal S."/>
            <person name="Samanta M."/>
            <person name="Samson G."/>
            <person name="Schroeder D.C."/>
            <person name="Segurens B."/>
            <person name="Strittmatter M."/>
            <person name="Tonon T."/>
            <person name="Tregear J.W."/>
            <person name="Valentin K."/>
            <person name="von Dassow P."/>
            <person name="Yamagishi T."/>
            <person name="Van de Peer Y."/>
            <person name="Wincker P."/>
        </authorList>
    </citation>
    <scope>NUCLEOTIDE SEQUENCE [LARGE SCALE GENOMIC DNA]</scope>
    <source>
        <strain evidence="9">Ec32 / CCAP1310/4</strain>
    </source>
</reference>
<dbReference type="GO" id="GO:0005543">
    <property type="term" value="F:phospholipid binding"/>
    <property type="evidence" value="ECO:0007669"/>
    <property type="project" value="InterPro"/>
</dbReference>
<gene>
    <name evidence="8" type="ORF">Esi_0009_0109</name>
</gene>
<dbReference type="FunFam" id="1.10.220.150:FF:000009">
    <property type="entry name" value="stromal membrane-associated protein 1 isoform X1"/>
    <property type="match status" value="1"/>
</dbReference>
<feature type="compositionally biased region" description="Low complexity" evidence="6">
    <location>
        <begin position="475"/>
        <end position="501"/>
    </location>
</feature>
<dbReference type="PROSITE" id="PS50115">
    <property type="entry name" value="ARFGAP"/>
    <property type="match status" value="1"/>
</dbReference>
<dbReference type="PANTHER" id="PTHR46220">
    <property type="entry name" value="ADP-RIBOSYLATION FACTOR GTPASE-ACTIVATING PROTEIN AGD12"/>
    <property type="match status" value="1"/>
</dbReference>
<dbReference type="InParanoid" id="D8LTR5"/>
<dbReference type="GO" id="GO:0005096">
    <property type="term" value="F:GTPase activator activity"/>
    <property type="evidence" value="ECO:0007669"/>
    <property type="project" value="UniProtKB-KW"/>
</dbReference>
<evidence type="ECO:0000259" key="7">
    <source>
        <dbReference type="PROSITE" id="PS50115"/>
    </source>
</evidence>
<feature type="compositionally biased region" description="Polar residues" evidence="6">
    <location>
        <begin position="651"/>
        <end position="663"/>
    </location>
</feature>
<evidence type="ECO:0000256" key="3">
    <source>
        <dbReference type="ARBA" id="ARBA00022771"/>
    </source>
</evidence>
<evidence type="ECO:0000256" key="5">
    <source>
        <dbReference type="PROSITE-ProRule" id="PRU00288"/>
    </source>
</evidence>
<dbReference type="SUPFAM" id="SSF57863">
    <property type="entry name" value="ArfGap/RecO-like zinc finger"/>
    <property type="match status" value="1"/>
</dbReference>
<dbReference type="CDD" id="cd08204">
    <property type="entry name" value="ArfGap"/>
    <property type="match status" value="1"/>
</dbReference>
<sequence>MGNKTQEMQPEAVSVHLQSTSTVLDDLRGQATWEEEWMDNNPGMVAATNHERKVHLLSDLLGKADGVLAFREVLDASPALRALMLTTDSSTTTTAGGATGGAGGDHTTVAEEAKYHLVQGRLSEGQSFKGGAAAAREANPREFYHHRDRLRSLLEREDNIVCADCTAKLPTWASVNTGVFLCTQCAGCHRSLGVHISKVLSVQLDDWTKAQVEFMAGMGNKMVNSFLEYHVPSTWLKPSHLEPRDYRDAYIKAKYQSRLFEFRGKKKPVIKPPPPVDHASAMVSGVDGDAGGDGSGERGGSGFSHGMTEYIGFVNINLVRGESLVHAGFGQLQYMAVLRIGGQEVRSKWSKRSDGSPSWSEKLMLCWDGNMPLNIDIYGGKDHIGQAQVPLRSLLLKESQSAEAGHGSSRGDRGSGSNLGGLEPASRLLDNVLATPVPAGGGGGSSSEASDDGRLSFFDGGDPQGDGRPDEVEESLTSTVPSLVSSTSSGPPTLSSLSATRTAAAAVPSKAQGGGAAAPSPVPSIEAAAVPSATTTTTTTDEIKASSALTTVESGGGGGGGNSTATSPYDAGGGGVFGLAGSGALKARDGDKKAPGAGAAARVENLLGEPKRVVEAMSASIEELPGGELYVSLEDKKEANTGDRFGGLSPLTGSGSVVSSRATSPRPVLSSKMGSNGNATGGLSSKSFNNMMLKLGKSGGTSGGSGGNLGHSQSRPAQGGVVIKMDFVRIEH</sequence>
<keyword evidence="4" id="KW-0862">Zinc</keyword>
<dbReference type="Pfam" id="PF01412">
    <property type="entry name" value="ArfGap"/>
    <property type="match status" value="1"/>
</dbReference>
<organism evidence="8 9">
    <name type="scientific">Ectocarpus siliculosus</name>
    <name type="common">Brown alga</name>
    <name type="synonym">Conferva siliculosa</name>
    <dbReference type="NCBI Taxonomy" id="2880"/>
    <lineage>
        <taxon>Eukaryota</taxon>
        <taxon>Sar</taxon>
        <taxon>Stramenopiles</taxon>
        <taxon>Ochrophyta</taxon>
        <taxon>PX clade</taxon>
        <taxon>Phaeophyceae</taxon>
        <taxon>Ectocarpales</taxon>
        <taxon>Ectocarpaceae</taxon>
        <taxon>Ectocarpus</taxon>
    </lineage>
</organism>
<dbReference type="InterPro" id="IPR044518">
    <property type="entry name" value="ARF_GAP_AGD11/12/13"/>
</dbReference>
<dbReference type="EMBL" id="FN649732">
    <property type="protein sequence ID" value="CBN73962.1"/>
    <property type="molecule type" value="Genomic_DNA"/>
</dbReference>
<dbReference type="InterPro" id="IPR037278">
    <property type="entry name" value="ARFGAP/RecO"/>
</dbReference>
<dbReference type="SUPFAM" id="SSF49562">
    <property type="entry name" value="C2 domain (Calcium/lipid-binding domain, CaLB)"/>
    <property type="match status" value="1"/>
</dbReference>
<feature type="region of interest" description="Disordered" evidence="6">
    <location>
        <begin position="640"/>
        <end position="717"/>
    </location>
</feature>
<feature type="compositionally biased region" description="Polar residues" evidence="6">
    <location>
        <begin position="672"/>
        <end position="690"/>
    </location>
</feature>
<dbReference type="PRINTS" id="PR00405">
    <property type="entry name" value="REVINTRACTNG"/>
</dbReference>
<dbReference type="GO" id="GO:0008270">
    <property type="term" value="F:zinc ion binding"/>
    <property type="evidence" value="ECO:0007669"/>
    <property type="project" value="UniProtKB-KW"/>
</dbReference>
<evidence type="ECO:0000313" key="9">
    <source>
        <dbReference type="Proteomes" id="UP000002630"/>
    </source>
</evidence>
<dbReference type="EMBL" id="FN649137">
    <property type="protein sequence ID" value="CBN73962.1"/>
    <property type="molecule type" value="Genomic_DNA"/>
</dbReference>
<keyword evidence="1" id="KW-0343">GTPase activation</keyword>
<protein>
    <recommendedName>
        <fullName evidence="7">Arf-GAP domain-containing protein</fullName>
    </recommendedName>
</protein>
<evidence type="ECO:0000256" key="2">
    <source>
        <dbReference type="ARBA" id="ARBA00022723"/>
    </source>
</evidence>
<dbReference type="eggNOG" id="KOG0703">
    <property type="taxonomic scope" value="Eukaryota"/>
</dbReference>
<dbReference type="SMART" id="SM00105">
    <property type="entry name" value="ArfGap"/>
    <property type="match status" value="1"/>
</dbReference>
<dbReference type="InterPro" id="IPR001164">
    <property type="entry name" value="ArfGAP_dom"/>
</dbReference>
<name>D8LTR5_ECTSI</name>
<dbReference type="OrthoDB" id="10266696at2759"/>
<dbReference type="Proteomes" id="UP000002630">
    <property type="component" value="Linkage Group LG07"/>
</dbReference>
<dbReference type="InterPro" id="IPR038508">
    <property type="entry name" value="ArfGAP_dom_sf"/>
</dbReference>
<evidence type="ECO:0000256" key="1">
    <source>
        <dbReference type="ARBA" id="ARBA00022468"/>
    </source>
</evidence>
<dbReference type="AlphaFoldDB" id="D8LTR5"/>
<dbReference type="InterPro" id="IPR035892">
    <property type="entry name" value="C2_domain_sf"/>
</dbReference>
<dbReference type="PANTHER" id="PTHR46220:SF1">
    <property type="entry name" value="ADP-RIBOSYLATION FACTOR GTPASE-ACTIVATING PROTEIN AGD12"/>
    <property type="match status" value="1"/>
</dbReference>
<dbReference type="STRING" id="2880.D8LTR5"/>
<feature type="region of interest" description="Disordered" evidence="6">
    <location>
        <begin position="399"/>
        <end position="501"/>
    </location>
</feature>
<feature type="compositionally biased region" description="Gly residues" evidence="6">
    <location>
        <begin position="697"/>
        <end position="709"/>
    </location>
</feature>
<keyword evidence="9" id="KW-1185">Reference proteome</keyword>
<keyword evidence="2" id="KW-0479">Metal-binding</keyword>
<keyword evidence="3 5" id="KW-0863">Zinc-finger</keyword>
<dbReference type="Gene3D" id="1.10.220.150">
    <property type="entry name" value="Arf GTPase activating protein"/>
    <property type="match status" value="1"/>
</dbReference>
<evidence type="ECO:0000256" key="4">
    <source>
        <dbReference type="ARBA" id="ARBA00022833"/>
    </source>
</evidence>
<evidence type="ECO:0000313" key="8">
    <source>
        <dbReference type="EMBL" id="CBN73962.1"/>
    </source>
</evidence>
<feature type="region of interest" description="Disordered" evidence="6">
    <location>
        <begin position="530"/>
        <end position="567"/>
    </location>
</feature>